<dbReference type="InterPro" id="IPR054722">
    <property type="entry name" value="PolX-like_BBD"/>
</dbReference>
<dbReference type="Pfam" id="PF22936">
    <property type="entry name" value="Pol_BBD"/>
    <property type="match status" value="1"/>
</dbReference>
<evidence type="ECO:0000313" key="4">
    <source>
        <dbReference type="Proteomes" id="UP000829196"/>
    </source>
</evidence>
<protein>
    <recommendedName>
        <fullName evidence="2">Retrovirus-related Pol polyprotein from transposon TNT 1-94-like beta-barrel domain-containing protein</fullName>
    </recommendedName>
</protein>
<evidence type="ECO:0000256" key="1">
    <source>
        <dbReference type="SAM" id="MobiDB-lite"/>
    </source>
</evidence>
<gene>
    <name evidence="3" type="ORF">KFK09_019867</name>
</gene>
<evidence type="ECO:0000313" key="3">
    <source>
        <dbReference type="EMBL" id="KAI0498968.1"/>
    </source>
</evidence>
<dbReference type="OrthoDB" id="689502at2759"/>
<accession>A0A8T3ASA7</accession>
<feature type="compositionally biased region" description="Low complexity" evidence="1">
    <location>
        <begin position="50"/>
        <end position="71"/>
    </location>
</feature>
<name>A0A8T3ASA7_DENNO</name>
<dbReference type="PANTHER" id="PTHR47481:SF10">
    <property type="entry name" value="COPIA-LIKE POLYPROTEIN_RETROTRANSPOSON"/>
    <property type="match status" value="1"/>
</dbReference>
<keyword evidence="4" id="KW-1185">Reference proteome</keyword>
<sequence length="235" mass="25940">MTQPLNLDQLYAFLISEEIHVASDAARSAPFKNPNTALFGSRERGRRGQGRSYGSSTNNNNNNTKESSTKSVQTCQICLKKGHTANECWHRMNAQYVPQPRQQSRALMADSSGISNDWYLDSGASSHLTHALDNLSISTPYHGSDGVTIGDESSVSIANSGKGLLPTPSRKLLLSKILHSPEIHYNLISISQLTRDNNIAVIFNPSGFVFKDLITQQVLFQGPAVTDYTQFLWLR</sequence>
<dbReference type="EMBL" id="JAGYWB010000014">
    <property type="protein sequence ID" value="KAI0498968.1"/>
    <property type="molecule type" value="Genomic_DNA"/>
</dbReference>
<organism evidence="3 4">
    <name type="scientific">Dendrobium nobile</name>
    <name type="common">Orchid</name>
    <dbReference type="NCBI Taxonomy" id="94219"/>
    <lineage>
        <taxon>Eukaryota</taxon>
        <taxon>Viridiplantae</taxon>
        <taxon>Streptophyta</taxon>
        <taxon>Embryophyta</taxon>
        <taxon>Tracheophyta</taxon>
        <taxon>Spermatophyta</taxon>
        <taxon>Magnoliopsida</taxon>
        <taxon>Liliopsida</taxon>
        <taxon>Asparagales</taxon>
        <taxon>Orchidaceae</taxon>
        <taxon>Epidendroideae</taxon>
        <taxon>Malaxideae</taxon>
        <taxon>Dendrobiinae</taxon>
        <taxon>Dendrobium</taxon>
    </lineage>
</organism>
<feature type="region of interest" description="Disordered" evidence="1">
    <location>
        <begin position="30"/>
        <end position="72"/>
    </location>
</feature>
<reference evidence="3" key="1">
    <citation type="journal article" date="2022" name="Front. Genet.">
        <title>Chromosome-Scale Assembly of the Dendrobium nobile Genome Provides Insights Into the Molecular Mechanism of the Biosynthesis of the Medicinal Active Ingredient of Dendrobium.</title>
        <authorList>
            <person name="Xu Q."/>
            <person name="Niu S.-C."/>
            <person name="Li K.-L."/>
            <person name="Zheng P.-J."/>
            <person name="Zhang X.-J."/>
            <person name="Jia Y."/>
            <person name="Liu Y."/>
            <person name="Niu Y.-X."/>
            <person name="Yu L.-H."/>
            <person name="Chen D.-F."/>
            <person name="Zhang G.-Q."/>
        </authorList>
    </citation>
    <scope>NUCLEOTIDE SEQUENCE</scope>
    <source>
        <tissue evidence="3">Leaf</tissue>
    </source>
</reference>
<dbReference type="Proteomes" id="UP000829196">
    <property type="component" value="Unassembled WGS sequence"/>
</dbReference>
<dbReference type="AlphaFoldDB" id="A0A8T3ASA7"/>
<dbReference type="PANTHER" id="PTHR47481">
    <property type="match status" value="1"/>
</dbReference>
<proteinExistence type="predicted"/>
<feature type="domain" description="Retrovirus-related Pol polyprotein from transposon TNT 1-94-like beta-barrel" evidence="2">
    <location>
        <begin position="118"/>
        <end position="196"/>
    </location>
</feature>
<comment type="caution">
    <text evidence="3">The sequence shown here is derived from an EMBL/GenBank/DDBJ whole genome shotgun (WGS) entry which is preliminary data.</text>
</comment>
<evidence type="ECO:0000259" key="2">
    <source>
        <dbReference type="Pfam" id="PF22936"/>
    </source>
</evidence>